<keyword evidence="1" id="KW-0175">Coiled coil</keyword>
<feature type="coiled-coil region" evidence="1">
    <location>
        <begin position="212"/>
        <end position="246"/>
    </location>
</feature>
<sequence length="264" mass="30065">MDQRSIQSNLRILQKKKGVVHHRALTSHLRANRHVGRFMQTPNKTEQIAHLQGNNFTINRINYSTNTKYTIFKPGYVTVQFYPTTGTLQIQGKEGSDLKTRLLDILSPNLNKRNNECTDKELDLEIYSSEDKDSVTICDLPSDLTKLENFIDSIAEIQVEQSQAATACAHEGEMAKLWKVIDLINSKLKSLEFINSKVASPAKKVSEKFNEDMALTRENESLKQKLHKAELEIQRLKEENNSLITAFRLMSINSSKVQNAYPQG</sequence>
<keyword evidence="3" id="KW-1185">Reference proteome</keyword>
<comment type="caution">
    <text evidence="2">The sequence shown here is derived from an EMBL/GenBank/DDBJ whole genome shotgun (WGS) entry which is preliminary data.</text>
</comment>
<dbReference type="AlphaFoldDB" id="A0AAD9PW76"/>
<proteinExistence type="predicted"/>
<reference evidence="2" key="2">
    <citation type="journal article" date="2023" name="Science">
        <title>Genomic signatures of disease resistance in endangered staghorn corals.</title>
        <authorList>
            <person name="Vollmer S.V."/>
            <person name="Selwyn J.D."/>
            <person name="Despard B.A."/>
            <person name="Roesel C.L."/>
        </authorList>
    </citation>
    <scope>NUCLEOTIDE SEQUENCE</scope>
    <source>
        <strain evidence="2">K2</strain>
    </source>
</reference>
<evidence type="ECO:0000313" key="2">
    <source>
        <dbReference type="EMBL" id="KAK2550208.1"/>
    </source>
</evidence>
<organism evidence="2 3">
    <name type="scientific">Acropora cervicornis</name>
    <name type="common">Staghorn coral</name>
    <dbReference type="NCBI Taxonomy" id="6130"/>
    <lineage>
        <taxon>Eukaryota</taxon>
        <taxon>Metazoa</taxon>
        <taxon>Cnidaria</taxon>
        <taxon>Anthozoa</taxon>
        <taxon>Hexacorallia</taxon>
        <taxon>Scleractinia</taxon>
        <taxon>Astrocoeniina</taxon>
        <taxon>Acroporidae</taxon>
        <taxon>Acropora</taxon>
    </lineage>
</organism>
<name>A0AAD9PW76_ACRCE</name>
<reference evidence="2" key="1">
    <citation type="journal article" date="2023" name="G3 (Bethesda)">
        <title>Whole genome assembly and annotation of the endangered Caribbean coral Acropora cervicornis.</title>
        <authorList>
            <person name="Selwyn J.D."/>
            <person name="Vollmer S.V."/>
        </authorList>
    </citation>
    <scope>NUCLEOTIDE SEQUENCE</scope>
    <source>
        <strain evidence="2">K2</strain>
    </source>
</reference>
<evidence type="ECO:0000256" key="1">
    <source>
        <dbReference type="SAM" id="Coils"/>
    </source>
</evidence>
<gene>
    <name evidence="2" type="ORF">P5673_029253</name>
</gene>
<protein>
    <submittedName>
        <fullName evidence="2">Uncharacterized protein</fullName>
    </submittedName>
</protein>
<dbReference type="Proteomes" id="UP001249851">
    <property type="component" value="Unassembled WGS sequence"/>
</dbReference>
<dbReference type="EMBL" id="JARQWQ010000114">
    <property type="protein sequence ID" value="KAK2550208.1"/>
    <property type="molecule type" value="Genomic_DNA"/>
</dbReference>
<accession>A0AAD9PW76</accession>
<evidence type="ECO:0000313" key="3">
    <source>
        <dbReference type="Proteomes" id="UP001249851"/>
    </source>
</evidence>